<dbReference type="InterPro" id="IPR029058">
    <property type="entry name" value="AB_hydrolase_fold"/>
</dbReference>
<dbReference type="PIRSF" id="PIRSF000862">
    <property type="entry name" value="Steryl_ester_lip"/>
    <property type="match status" value="1"/>
</dbReference>
<reference evidence="3 4" key="1">
    <citation type="submission" date="2024-08" db="EMBL/GenBank/DDBJ databases">
        <authorList>
            <person name="Cucini C."/>
            <person name="Frati F."/>
        </authorList>
    </citation>
    <scope>NUCLEOTIDE SEQUENCE [LARGE SCALE GENOMIC DNA]</scope>
</reference>
<dbReference type="InterPro" id="IPR006693">
    <property type="entry name" value="AB_hydrolase_lipase"/>
</dbReference>
<accession>A0ABP1QXF9</accession>
<evidence type="ECO:0000313" key="4">
    <source>
        <dbReference type="Proteomes" id="UP001642540"/>
    </source>
</evidence>
<dbReference type="PANTHER" id="PTHR11005">
    <property type="entry name" value="LYSOSOMAL ACID LIPASE-RELATED"/>
    <property type="match status" value="1"/>
</dbReference>
<proteinExistence type="inferred from homology"/>
<dbReference type="EMBL" id="CAXLJM020000046">
    <property type="protein sequence ID" value="CAL8111267.1"/>
    <property type="molecule type" value="Genomic_DNA"/>
</dbReference>
<gene>
    <name evidence="3" type="ORF">ODALV1_LOCUS14882</name>
</gene>
<protein>
    <recommendedName>
        <fullName evidence="2">Partial AB-hydrolase lipase domain-containing protein</fullName>
    </recommendedName>
</protein>
<dbReference type="Pfam" id="PF04083">
    <property type="entry name" value="Abhydro_lipase"/>
    <property type="match status" value="1"/>
</dbReference>
<dbReference type="InterPro" id="IPR025483">
    <property type="entry name" value="Lipase_euk"/>
</dbReference>
<sequence>MKFSKCARFLWTLLAISTIFIESSLAFRSLYEYARLLSSLISSKAKIRRIPEAPTTVSIIKRNGYPAETHLVPTEDGYILEMHRIPHSRNVDPNNATAIRLRREAKYPVLVQHGNFQSSADWVINYPIKDALAFALADEGYDVWLGNQRGNDYSYRHREFPLSSNSFWNFSFHEIGTYDVPAMLDYITNQTAMPKVNYIGFSMGTTAFFAGLSKRPEYNNKINMGVMLGPTPFQEYFLNGAVRVVSAAVWAGEIVQNVIGTIPALPQFLTNVLHRVLPILCSPRIDVFGVCINVIRLAFGDDHGNIEGEKMQVITSVFPSPNSMKMFLHIMQLIATGKFTEYDYGTAKNMKAYNRANPPDYNLTNIRVPISIIVGENDIIGHPEDAKTLASKLPNVVDFHYVPNPHFTHLDFTYAKDTRSLVYNHILEMLNNTAKSLQIDIKKRK</sequence>
<dbReference type="Proteomes" id="UP001642540">
    <property type="component" value="Unassembled WGS sequence"/>
</dbReference>
<comment type="similarity">
    <text evidence="1">Belongs to the AB hydrolase superfamily. Lipase family.</text>
</comment>
<dbReference type="SUPFAM" id="SSF53474">
    <property type="entry name" value="alpha/beta-Hydrolases"/>
    <property type="match status" value="1"/>
</dbReference>
<keyword evidence="4" id="KW-1185">Reference proteome</keyword>
<dbReference type="Gene3D" id="3.40.50.1820">
    <property type="entry name" value="alpha/beta hydrolase"/>
    <property type="match status" value="1"/>
</dbReference>
<evidence type="ECO:0000313" key="3">
    <source>
        <dbReference type="EMBL" id="CAL8111267.1"/>
    </source>
</evidence>
<comment type="caution">
    <text evidence="3">The sequence shown here is derived from an EMBL/GenBank/DDBJ whole genome shotgun (WGS) entry which is preliminary data.</text>
</comment>
<feature type="domain" description="Partial AB-hydrolase lipase" evidence="2">
    <location>
        <begin position="57"/>
        <end position="125"/>
    </location>
</feature>
<name>A0ABP1QXF9_9HEXA</name>
<evidence type="ECO:0000256" key="1">
    <source>
        <dbReference type="ARBA" id="ARBA00010701"/>
    </source>
</evidence>
<organism evidence="3 4">
    <name type="scientific">Orchesella dallaii</name>
    <dbReference type="NCBI Taxonomy" id="48710"/>
    <lineage>
        <taxon>Eukaryota</taxon>
        <taxon>Metazoa</taxon>
        <taxon>Ecdysozoa</taxon>
        <taxon>Arthropoda</taxon>
        <taxon>Hexapoda</taxon>
        <taxon>Collembola</taxon>
        <taxon>Entomobryomorpha</taxon>
        <taxon>Entomobryoidea</taxon>
        <taxon>Orchesellidae</taxon>
        <taxon>Orchesellinae</taxon>
        <taxon>Orchesella</taxon>
    </lineage>
</organism>
<evidence type="ECO:0000259" key="2">
    <source>
        <dbReference type="Pfam" id="PF04083"/>
    </source>
</evidence>